<evidence type="ECO:0000256" key="12">
    <source>
        <dbReference type="PROSITE-ProRule" id="PRU00706"/>
    </source>
</evidence>
<dbReference type="Proteomes" id="UP000230750">
    <property type="component" value="Unassembled WGS sequence"/>
</dbReference>
<dbReference type="PANTHER" id="PTHR46161:SF1">
    <property type="entry name" value="NUCLEOSIDE DIPHOSPHATE KINASE HOMOLOG 5"/>
    <property type="match status" value="1"/>
</dbReference>
<dbReference type="GO" id="GO:0005929">
    <property type="term" value="C:cilium"/>
    <property type="evidence" value="ECO:0007669"/>
    <property type="project" value="UniProtKB-SubCell"/>
</dbReference>
<keyword evidence="15" id="KW-0808">Transferase</keyword>
<name>A0A2G8LNR4_STIJA</name>
<evidence type="ECO:0000256" key="8">
    <source>
        <dbReference type="ARBA" id="ARBA00023080"/>
    </source>
</evidence>
<dbReference type="PANTHER" id="PTHR46161">
    <property type="entry name" value="NUCLEOSIDE DIPHOSPHATE KINASE"/>
    <property type="match status" value="1"/>
</dbReference>
<evidence type="ECO:0000313" key="15">
    <source>
        <dbReference type="EMBL" id="PIK61874.1"/>
    </source>
</evidence>
<dbReference type="GO" id="GO:0006183">
    <property type="term" value="P:GTP biosynthetic process"/>
    <property type="evidence" value="ECO:0007669"/>
    <property type="project" value="InterPro"/>
</dbReference>
<keyword evidence="8" id="KW-0546">Nucleotide metabolism</keyword>
<keyword evidence="3" id="KW-0217">Developmental protein</keyword>
<dbReference type="STRING" id="307972.A0A2G8LNR4"/>
<evidence type="ECO:0000313" key="16">
    <source>
        <dbReference type="Proteomes" id="UP000230750"/>
    </source>
</evidence>
<dbReference type="Gene3D" id="3.30.70.141">
    <property type="entry name" value="Nucleoside diphosphate kinase-like domain"/>
    <property type="match status" value="1"/>
</dbReference>
<evidence type="ECO:0000256" key="1">
    <source>
        <dbReference type="ARBA" id="ARBA00004138"/>
    </source>
</evidence>
<dbReference type="EMBL" id="MRZV01000023">
    <property type="protein sequence ID" value="PIK61874.1"/>
    <property type="molecule type" value="Genomic_DNA"/>
</dbReference>
<sequence length="223" mass="25448">MTEEEINVNMMQPPQIYVERTLAMVKPDAIHKAENIEEIILRSGFTILSKRRIHLTPEQASDFYAEHYGKMFFPSLVAYMSSGPIIVMVLAKENAIPYWRELCGPTNSMKARETHPDSLLCHVQYQALYGVDDQRNAVHGSDGIVNAEREIRFMFNDSIVEPIPVKQAAKDYLERAVNITLLAGLTELCKKKPEDPVKWLADWLIANNPNKPTINDNYKVEES</sequence>
<evidence type="ECO:0000256" key="4">
    <source>
        <dbReference type="ARBA" id="ARBA00022490"/>
    </source>
</evidence>
<keyword evidence="4" id="KW-0963">Cytoplasm</keyword>
<dbReference type="GO" id="GO:1902176">
    <property type="term" value="P:negative regulation of oxidative stress-induced intrinsic apoptotic signaling pathway"/>
    <property type="evidence" value="ECO:0007669"/>
    <property type="project" value="TreeGrafter"/>
</dbReference>
<dbReference type="Pfam" id="PF00334">
    <property type="entry name" value="NDK"/>
    <property type="match status" value="1"/>
</dbReference>
<evidence type="ECO:0000256" key="10">
    <source>
        <dbReference type="ARBA" id="ARBA00072632"/>
    </source>
</evidence>
<feature type="domain" description="Nucleoside diphosphate kinase-like" evidence="14">
    <location>
        <begin position="18"/>
        <end position="162"/>
    </location>
</feature>
<evidence type="ECO:0000256" key="13">
    <source>
        <dbReference type="RuleBase" id="RU004011"/>
    </source>
</evidence>
<dbReference type="CDD" id="cd22970">
    <property type="entry name" value="DD_NDKH5-like"/>
    <property type="match status" value="1"/>
</dbReference>
<keyword evidence="9" id="KW-0966">Cell projection</keyword>
<dbReference type="GO" id="GO:0006228">
    <property type="term" value="P:UTP biosynthetic process"/>
    <property type="evidence" value="ECO:0007669"/>
    <property type="project" value="InterPro"/>
</dbReference>
<dbReference type="SUPFAM" id="SSF54919">
    <property type="entry name" value="Nucleoside diphosphate kinase, NDK"/>
    <property type="match status" value="1"/>
</dbReference>
<evidence type="ECO:0000256" key="7">
    <source>
        <dbReference type="ARBA" id="ARBA00022842"/>
    </source>
</evidence>
<accession>A0A2G8LNR4</accession>
<proteinExistence type="inferred from homology"/>
<keyword evidence="16" id="KW-1185">Reference proteome</keyword>
<dbReference type="FunFam" id="3.30.70.141:FF:000010">
    <property type="entry name" value="Nucleoside diphosphate kinase 7"/>
    <property type="match status" value="1"/>
</dbReference>
<evidence type="ECO:0000256" key="9">
    <source>
        <dbReference type="ARBA" id="ARBA00023273"/>
    </source>
</evidence>
<dbReference type="InterPro" id="IPR036850">
    <property type="entry name" value="NDK-like_dom_sf"/>
</dbReference>
<dbReference type="InterPro" id="IPR001564">
    <property type="entry name" value="Nucleoside_diP_kinase"/>
</dbReference>
<comment type="caution">
    <text evidence="15">The sequence shown here is derived from an EMBL/GenBank/DDBJ whole genome shotgun (WGS) entry which is preliminary data.</text>
</comment>
<dbReference type="Pfam" id="PF05186">
    <property type="entry name" value="Dpy-30"/>
    <property type="match status" value="1"/>
</dbReference>
<dbReference type="PROSITE" id="PS00469">
    <property type="entry name" value="NDPK"/>
    <property type="match status" value="1"/>
</dbReference>
<dbReference type="GO" id="GO:0004550">
    <property type="term" value="F:nucleoside diphosphate kinase activity"/>
    <property type="evidence" value="ECO:0007669"/>
    <property type="project" value="InterPro"/>
</dbReference>
<keyword evidence="15" id="KW-0418">Kinase</keyword>
<comment type="subcellular location">
    <subcellularLocation>
        <location evidence="1">Cell projection</location>
        <location evidence="1">Cilium</location>
    </subcellularLocation>
</comment>
<evidence type="ECO:0000256" key="6">
    <source>
        <dbReference type="ARBA" id="ARBA00022801"/>
    </source>
</evidence>
<dbReference type="GO" id="GO:0003341">
    <property type="term" value="P:cilium movement"/>
    <property type="evidence" value="ECO:0007669"/>
    <property type="project" value="TreeGrafter"/>
</dbReference>
<dbReference type="InterPro" id="IPR034907">
    <property type="entry name" value="NDK-like_dom"/>
</dbReference>
<dbReference type="Gene3D" id="1.20.890.10">
    <property type="entry name" value="cAMP-dependent protein kinase regulatory subunit, dimerization-anchoring domain"/>
    <property type="match status" value="1"/>
</dbReference>
<dbReference type="InterPro" id="IPR007858">
    <property type="entry name" value="Dpy-30_motif"/>
</dbReference>
<evidence type="ECO:0000256" key="5">
    <source>
        <dbReference type="ARBA" id="ARBA00022723"/>
    </source>
</evidence>
<evidence type="ECO:0000256" key="2">
    <source>
        <dbReference type="ARBA" id="ARBA00008142"/>
    </source>
</evidence>
<evidence type="ECO:0000256" key="11">
    <source>
        <dbReference type="ARBA" id="ARBA00080200"/>
    </source>
</evidence>
<keyword evidence="5" id="KW-0479">Metal-binding</keyword>
<dbReference type="PRINTS" id="PR01243">
    <property type="entry name" value="NUCDPKINASE"/>
</dbReference>
<dbReference type="GO" id="GO:0006241">
    <property type="term" value="P:CTP biosynthetic process"/>
    <property type="evidence" value="ECO:0007669"/>
    <property type="project" value="InterPro"/>
</dbReference>
<dbReference type="PROSITE" id="PS51374">
    <property type="entry name" value="NDPK_LIKE"/>
    <property type="match status" value="1"/>
</dbReference>
<dbReference type="CDD" id="cd04418">
    <property type="entry name" value="NDPk5"/>
    <property type="match status" value="1"/>
</dbReference>
<evidence type="ECO:0000259" key="14">
    <source>
        <dbReference type="SMART" id="SM00562"/>
    </source>
</evidence>
<evidence type="ECO:0000256" key="3">
    <source>
        <dbReference type="ARBA" id="ARBA00022473"/>
    </source>
</evidence>
<gene>
    <name evidence="15" type="ORF">BSL78_01205</name>
</gene>
<protein>
    <recommendedName>
        <fullName evidence="10">Nucleoside diphosphate kinase homolog 5</fullName>
    </recommendedName>
    <alternativeName>
        <fullName evidence="11">3'-5' exonuclease NME5</fullName>
    </alternativeName>
</protein>
<comment type="caution">
    <text evidence="12">Lacks conserved residue(s) required for the propagation of feature annotation.</text>
</comment>
<dbReference type="AlphaFoldDB" id="A0A2G8LNR4"/>
<dbReference type="FunFam" id="1.20.890.10:FF:000008">
    <property type="entry name" value="Nucleoside diphosphate kinase homolog 5"/>
    <property type="match status" value="1"/>
</dbReference>
<dbReference type="GO" id="GO:0046872">
    <property type="term" value="F:metal ion binding"/>
    <property type="evidence" value="ECO:0007669"/>
    <property type="project" value="UniProtKB-KW"/>
</dbReference>
<dbReference type="SMART" id="SM00562">
    <property type="entry name" value="NDK"/>
    <property type="match status" value="1"/>
</dbReference>
<reference evidence="15 16" key="1">
    <citation type="journal article" date="2017" name="PLoS Biol.">
        <title>The sea cucumber genome provides insights into morphological evolution and visceral regeneration.</title>
        <authorList>
            <person name="Zhang X."/>
            <person name="Sun L."/>
            <person name="Yuan J."/>
            <person name="Sun Y."/>
            <person name="Gao Y."/>
            <person name="Zhang L."/>
            <person name="Li S."/>
            <person name="Dai H."/>
            <person name="Hamel J.F."/>
            <person name="Liu C."/>
            <person name="Yu Y."/>
            <person name="Liu S."/>
            <person name="Lin W."/>
            <person name="Guo K."/>
            <person name="Jin S."/>
            <person name="Xu P."/>
            <person name="Storey K.B."/>
            <person name="Huan P."/>
            <person name="Zhang T."/>
            <person name="Zhou Y."/>
            <person name="Zhang J."/>
            <person name="Lin C."/>
            <person name="Li X."/>
            <person name="Xing L."/>
            <person name="Huo D."/>
            <person name="Sun M."/>
            <person name="Wang L."/>
            <person name="Mercier A."/>
            <person name="Li F."/>
            <person name="Yang H."/>
            <person name="Xiang J."/>
        </authorList>
    </citation>
    <scope>NUCLEOTIDE SEQUENCE [LARGE SCALE GENOMIC DNA]</scope>
    <source>
        <strain evidence="15">Shaxun</strain>
        <tissue evidence="15">Muscle</tissue>
    </source>
</reference>
<dbReference type="OrthoDB" id="1729737at2759"/>
<keyword evidence="6" id="KW-0378">Hydrolase</keyword>
<dbReference type="GO" id="GO:0016787">
    <property type="term" value="F:hydrolase activity"/>
    <property type="evidence" value="ECO:0007669"/>
    <property type="project" value="UniProtKB-KW"/>
</dbReference>
<dbReference type="InterPro" id="IPR023005">
    <property type="entry name" value="Nucleoside_diP_kinase_AS"/>
</dbReference>
<comment type="similarity">
    <text evidence="2 12 13">Belongs to the NDK family.</text>
</comment>
<organism evidence="15 16">
    <name type="scientific">Stichopus japonicus</name>
    <name type="common">Sea cucumber</name>
    <dbReference type="NCBI Taxonomy" id="307972"/>
    <lineage>
        <taxon>Eukaryota</taxon>
        <taxon>Metazoa</taxon>
        <taxon>Echinodermata</taxon>
        <taxon>Eleutherozoa</taxon>
        <taxon>Echinozoa</taxon>
        <taxon>Holothuroidea</taxon>
        <taxon>Aspidochirotacea</taxon>
        <taxon>Aspidochirotida</taxon>
        <taxon>Stichopodidae</taxon>
        <taxon>Apostichopus</taxon>
    </lineage>
</organism>
<keyword evidence="7" id="KW-0460">Magnesium</keyword>